<dbReference type="EMBL" id="BGZK01000764">
    <property type="protein sequence ID" value="GBP59548.1"/>
    <property type="molecule type" value="Genomic_DNA"/>
</dbReference>
<dbReference type="Proteomes" id="UP000299102">
    <property type="component" value="Unassembled WGS sequence"/>
</dbReference>
<proteinExistence type="predicted"/>
<evidence type="ECO:0000313" key="1">
    <source>
        <dbReference type="EMBL" id="GBP59548.1"/>
    </source>
</evidence>
<accession>A0A4C1X6Y8</accession>
<gene>
    <name evidence="1" type="ORF">EVAR_83267_1</name>
</gene>
<keyword evidence="2" id="KW-1185">Reference proteome</keyword>
<comment type="caution">
    <text evidence="1">The sequence shown here is derived from an EMBL/GenBank/DDBJ whole genome shotgun (WGS) entry which is preliminary data.</text>
</comment>
<name>A0A4C1X6Y8_EUMVA</name>
<sequence>MQHNTTRRVAELDHVLSTCVEVAEQIQVLNILGSVQEALVLHILSGLLLASLDRQDSLIELVVLRRTGPPSTKCSREPFLLSSVRDSKIFSTDLACKPTSEATE</sequence>
<evidence type="ECO:0000313" key="2">
    <source>
        <dbReference type="Proteomes" id="UP000299102"/>
    </source>
</evidence>
<protein>
    <submittedName>
        <fullName evidence="1">Uncharacterized protein</fullName>
    </submittedName>
</protein>
<reference evidence="1 2" key="1">
    <citation type="journal article" date="2019" name="Commun. Biol.">
        <title>The bagworm genome reveals a unique fibroin gene that provides high tensile strength.</title>
        <authorList>
            <person name="Kono N."/>
            <person name="Nakamura H."/>
            <person name="Ohtoshi R."/>
            <person name="Tomita M."/>
            <person name="Numata K."/>
            <person name="Arakawa K."/>
        </authorList>
    </citation>
    <scope>NUCLEOTIDE SEQUENCE [LARGE SCALE GENOMIC DNA]</scope>
</reference>
<organism evidence="1 2">
    <name type="scientific">Eumeta variegata</name>
    <name type="common">Bagworm moth</name>
    <name type="synonym">Eumeta japonica</name>
    <dbReference type="NCBI Taxonomy" id="151549"/>
    <lineage>
        <taxon>Eukaryota</taxon>
        <taxon>Metazoa</taxon>
        <taxon>Ecdysozoa</taxon>
        <taxon>Arthropoda</taxon>
        <taxon>Hexapoda</taxon>
        <taxon>Insecta</taxon>
        <taxon>Pterygota</taxon>
        <taxon>Neoptera</taxon>
        <taxon>Endopterygota</taxon>
        <taxon>Lepidoptera</taxon>
        <taxon>Glossata</taxon>
        <taxon>Ditrysia</taxon>
        <taxon>Tineoidea</taxon>
        <taxon>Psychidae</taxon>
        <taxon>Oiketicinae</taxon>
        <taxon>Eumeta</taxon>
    </lineage>
</organism>
<dbReference type="AlphaFoldDB" id="A0A4C1X6Y8"/>